<comment type="caution">
    <text evidence="8">The sequence shown here is derived from an EMBL/GenBank/DDBJ whole genome shotgun (WGS) entry which is preliminary data.</text>
</comment>
<name>A0A940NSN0_9BACI</name>
<evidence type="ECO:0000256" key="5">
    <source>
        <dbReference type="ARBA" id="ARBA00022944"/>
    </source>
</evidence>
<comment type="similarity">
    <text evidence="2">Belongs to the CDP-glycerol glycerophosphotransferase family.</text>
</comment>
<reference evidence="8" key="1">
    <citation type="submission" date="2021-04" db="EMBL/GenBank/DDBJ databases">
        <title>Genome seq and assembly of Bacillus sp.</title>
        <authorList>
            <person name="Chhetri G."/>
        </authorList>
    </citation>
    <scope>NUCLEOTIDE SEQUENCE</scope>
    <source>
        <strain evidence="8">RG28</strain>
    </source>
</reference>
<dbReference type="SUPFAM" id="SSF53448">
    <property type="entry name" value="Nucleotide-diphospho-sugar transferases"/>
    <property type="match status" value="1"/>
</dbReference>
<evidence type="ECO:0000256" key="3">
    <source>
        <dbReference type="ARBA" id="ARBA00022475"/>
    </source>
</evidence>
<accession>A0A940NSN0</accession>
<feature type="domain" description="Glycosyltransferase 2-like" evidence="7">
    <location>
        <begin position="17"/>
        <end position="144"/>
    </location>
</feature>
<dbReference type="GO" id="GO:0047355">
    <property type="term" value="F:CDP-glycerol glycerophosphotransferase activity"/>
    <property type="evidence" value="ECO:0007669"/>
    <property type="project" value="InterPro"/>
</dbReference>
<dbReference type="Proteomes" id="UP000682134">
    <property type="component" value="Unassembled WGS sequence"/>
</dbReference>
<dbReference type="InterPro" id="IPR043148">
    <property type="entry name" value="TagF_C"/>
</dbReference>
<dbReference type="CDD" id="cd00761">
    <property type="entry name" value="Glyco_tranf_GTA_type"/>
    <property type="match status" value="1"/>
</dbReference>
<evidence type="ECO:0000256" key="4">
    <source>
        <dbReference type="ARBA" id="ARBA00022679"/>
    </source>
</evidence>
<protein>
    <submittedName>
        <fullName evidence="8">CDP-glycerol glycerophosphotransferase family protein</fullName>
    </submittedName>
</protein>
<dbReference type="GO" id="GO:0005886">
    <property type="term" value="C:plasma membrane"/>
    <property type="evidence" value="ECO:0007669"/>
    <property type="project" value="UniProtKB-SubCell"/>
</dbReference>
<evidence type="ECO:0000259" key="7">
    <source>
        <dbReference type="Pfam" id="PF00535"/>
    </source>
</evidence>
<gene>
    <name evidence="8" type="ORF">J5Y03_12890</name>
</gene>
<evidence type="ECO:0000256" key="6">
    <source>
        <dbReference type="ARBA" id="ARBA00023136"/>
    </source>
</evidence>
<dbReference type="Pfam" id="PF00535">
    <property type="entry name" value="Glycos_transf_2"/>
    <property type="match status" value="1"/>
</dbReference>
<keyword evidence="4" id="KW-0808">Transferase</keyword>
<dbReference type="PANTHER" id="PTHR37316">
    <property type="entry name" value="TEICHOIC ACID GLYCEROL-PHOSPHATE PRIMASE"/>
    <property type="match status" value="1"/>
</dbReference>
<dbReference type="Gene3D" id="3.90.550.10">
    <property type="entry name" value="Spore Coat Polysaccharide Biosynthesis Protein SpsA, Chain A"/>
    <property type="match status" value="1"/>
</dbReference>
<keyword evidence="3" id="KW-1003">Cell membrane</keyword>
<keyword evidence="9" id="KW-1185">Reference proteome</keyword>
<proteinExistence type="inferred from homology"/>
<dbReference type="EMBL" id="JAGIYQ010000008">
    <property type="protein sequence ID" value="MBP0726071.1"/>
    <property type="molecule type" value="Genomic_DNA"/>
</dbReference>
<organism evidence="8 9">
    <name type="scientific">Gottfriedia endophytica</name>
    <dbReference type="NCBI Taxonomy" id="2820819"/>
    <lineage>
        <taxon>Bacteria</taxon>
        <taxon>Bacillati</taxon>
        <taxon>Bacillota</taxon>
        <taxon>Bacilli</taxon>
        <taxon>Bacillales</taxon>
        <taxon>Bacillaceae</taxon>
        <taxon>Gottfriedia</taxon>
    </lineage>
</organism>
<dbReference type="InterPro" id="IPR043149">
    <property type="entry name" value="TagF_N"/>
</dbReference>
<evidence type="ECO:0000313" key="9">
    <source>
        <dbReference type="Proteomes" id="UP000682134"/>
    </source>
</evidence>
<dbReference type="RefSeq" id="WP_209406303.1">
    <property type="nucleotide sequence ID" value="NZ_JAGIYQ010000008.1"/>
</dbReference>
<dbReference type="PANTHER" id="PTHR37316:SF2">
    <property type="entry name" value="TEICHOIC ACID RIBITOL-PHOSPHATE POLYMERASE TARK"/>
    <property type="match status" value="1"/>
</dbReference>
<dbReference type="InterPro" id="IPR051612">
    <property type="entry name" value="Teichoic_Acid_Biosynth"/>
</dbReference>
<sequence length="770" mass="89446">MNFEVVIQSTVENAKVSIITPVYNVEAYLEETLESLLTQTLTPIELILVDDGSTDRSADIIIEYAKKYSNITFVKQKNAGPGQARNRGIELATGEFISFVDSDDLLPKNALEKMYTAAIRENAEVVTGASLSFNSTRTWYIASHYDNGVYTPGEKSLVRNPELLYSLGPCNKMFKTDLVKSISFPADVHVTEDHPFIIEAYLRANKIYTVDKVIYKYRSREEDDNLSLSQIVRVNSPRVMKNILTSLSYSDALWKSLIKNEVERIELMSAYYHRIIIADMWPALMSGIRNKDSAAQKETFELMLDWIKSLDRSLFNKVPSLPRILTFEVAMRYEMLSNEAKQLHLQWLKVWEKLSDPGTMHSLKNSNKSKEVFLCLKAVQKNSISPLENYTRKFRLRRKIQRVTSRFQSSFARHIVFRLASMLPVKNTIVFASNKSKGLDDSYPFVYEQIKQLRPSYKVVDDFFKKRDFKGLCRTYYQFGRAKYVILNDYHRQLYKMKLRKETEVIQMWHACGAFKKFGHSAVGYADSNTTEFENRAHQSYTKVVVSSKEVVPFYAEAFKVDPKNVLPLGLPRTDVFYDKEVREFVTDKFLGSYPLLKNKKVITYAPTFRGNPKERKAFNLQLDLSKMAQELSKDYVLVLKLHPAVKKNVIIPDKARNFVIDLSDQDINEVLMMTDILISDYSSLVFEYATLERPLIFYAYDYENYMKERAFFYDYEDFVPGPIAKTTGEIIELVQKNEFDLEKVKEFNRRFNEYQDGQSSKRFVETLIK</sequence>
<keyword evidence="6" id="KW-0472">Membrane</keyword>
<dbReference type="Gene3D" id="3.40.50.12580">
    <property type="match status" value="1"/>
</dbReference>
<dbReference type="GO" id="GO:0019350">
    <property type="term" value="P:teichoic acid biosynthetic process"/>
    <property type="evidence" value="ECO:0007669"/>
    <property type="project" value="UniProtKB-KW"/>
</dbReference>
<dbReference type="InterPro" id="IPR001173">
    <property type="entry name" value="Glyco_trans_2-like"/>
</dbReference>
<dbReference type="AlphaFoldDB" id="A0A940NSN0"/>
<evidence type="ECO:0000256" key="1">
    <source>
        <dbReference type="ARBA" id="ARBA00004202"/>
    </source>
</evidence>
<dbReference type="Gene3D" id="3.40.50.11820">
    <property type="match status" value="1"/>
</dbReference>
<dbReference type="InterPro" id="IPR029044">
    <property type="entry name" value="Nucleotide-diphossugar_trans"/>
</dbReference>
<evidence type="ECO:0000256" key="2">
    <source>
        <dbReference type="ARBA" id="ARBA00010488"/>
    </source>
</evidence>
<dbReference type="Pfam" id="PF04464">
    <property type="entry name" value="Glyphos_transf"/>
    <property type="match status" value="1"/>
</dbReference>
<comment type="subcellular location">
    <subcellularLocation>
        <location evidence="1">Cell membrane</location>
        <topology evidence="1">Peripheral membrane protein</topology>
    </subcellularLocation>
</comment>
<keyword evidence="5" id="KW-0777">Teichoic acid biosynthesis</keyword>
<dbReference type="InterPro" id="IPR007554">
    <property type="entry name" value="Glycerophosphate_synth"/>
</dbReference>
<dbReference type="SUPFAM" id="SSF53756">
    <property type="entry name" value="UDP-Glycosyltransferase/glycogen phosphorylase"/>
    <property type="match status" value="1"/>
</dbReference>
<evidence type="ECO:0000313" key="8">
    <source>
        <dbReference type="EMBL" id="MBP0726071.1"/>
    </source>
</evidence>